<dbReference type="RefSeq" id="WP_272426673.1">
    <property type="nucleotide sequence ID" value="NZ_JAGTJJ010000032.1"/>
</dbReference>
<feature type="domain" description="Histidine kinase" evidence="16">
    <location>
        <begin position="480"/>
        <end position="698"/>
    </location>
</feature>
<dbReference type="InterPro" id="IPR011006">
    <property type="entry name" value="CheY-like_superfamily"/>
</dbReference>
<organism evidence="19 20">
    <name type="scientific">Polyangium jinanense</name>
    <dbReference type="NCBI Taxonomy" id="2829994"/>
    <lineage>
        <taxon>Bacteria</taxon>
        <taxon>Pseudomonadati</taxon>
        <taxon>Myxococcota</taxon>
        <taxon>Polyangia</taxon>
        <taxon>Polyangiales</taxon>
        <taxon>Polyangiaceae</taxon>
        <taxon>Polyangium</taxon>
    </lineage>
</organism>
<dbReference type="Pfam" id="PF13493">
    <property type="entry name" value="DUF4118"/>
    <property type="match status" value="1"/>
</dbReference>
<keyword evidence="5" id="KW-0808">Transferase</keyword>
<dbReference type="Gene3D" id="1.20.120.620">
    <property type="entry name" value="Backbone structure of the membrane domain of e. Coli histidine kinase receptor kdpd"/>
    <property type="match status" value="1"/>
</dbReference>
<dbReference type="PANTHER" id="PTHR43047:SF72">
    <property type="entry name" value="OSMOSENSING HISTIDINE PROTEIN KINASE SLN1"/>
    <property type="match status" value="1"/>
</dbReference>
<feature type="coiled-coil region" evidence="14">
    <location>
        <begin position="145"/>
        <end position="206"/>
    </location>
</feature>
<dbReference type="SMART" id="SM00388">
    <property type="entry name" value="HisKA"/>
    <property type="match status" value="1"/>
</dbReference>
<keyword evidence="4 13" id="KW-0597">Phosphoprotein</keyword>
<evidence type="ECO:0000256" key="15">
    <source>
        <dbReference type="SAM" id="Phobius"/>
    </source>
</evidence>
<name>A0A9X3X7U4_9BACT</name>
<keyword evidence="7" id="KW-0547">Nucleotide-binding</keyword>
<dbReference type="InterPro" id="IPR025201">
    <property type="entry name" value="KdpD_TM"/>
</dbReference>
<dbReference type="Pfam" id="PF00072">
    <property type="entry name" value="Response_reg"/>
    <property type="match status" value="1"/>
</dbReference>
<gene>
    <name evidence="19" type="ORF">KEG57_35430</name>
</gene>
<feature type="domain" description="Response regulatory" evidence="17">
    <location>
        <begin position="724"/>
        <end position="842"/>
    </location>
</feature>
<dbReference type="PRINTS" id="PR00344">
    <property type="entry name" value="BCTRLSENSOR"/>
</dbReference>
<evidence type="ECO:0000256" key="5">
    <source>
        <dbReference type="ARBA" id="ARBA00022679"/>
    </source>
</evidence>
<dbReference type="InterPro" id="IPR013655">
    <property type="entry name" value="PAS_fold_3"/>
</dbReference>
<keyword evidence="6 15" id="KW-0812">Transmembrane</keyword>
<dbReference type="InterPro" id="IPR000700">
    <property type="entry name" value="PAS-assoc_C"/>
</dbReference>
<dbReference type="Pfam" id="PF02518">
    <property type="entry name" value="HATPase_c"/>
    <property type="match status" value="1"/>
</dbReference>
<dbReference type="PANTHER" id="PTHR43047">
    <property type="entry name" value="TWO-COMPONENT HISTIDINE PROTEIN KINASE"/>
    <property type="match status" value="1"/>
</dbReference>
<keyword evidence="10 15" id="KW-1133">Transmembrane helix</keyword>
<evidence type="ECO:0000313" key="19">
    <source>
        <dbReference type="EMBL" id="MDC3985827.1"/>
    </source>
</evidence>
<dbReference type="NCBIfam" id="TIGR00229">
    <property type="entry name" value="sensory_box"/>
    <property type="match status" value="2"/>
</dbReference>
<evidence type="ECO:0000256" key="13">
    <source>
        <dbReference type="PROSITE-ProRule" id="PRU00169"/>
    </source>
</evidence>
<dbReference type="SUPFAM" id="SSF55874">
    <property type="entry name" value="ATPase domain of HSP90 chaperone/DNA topoisomerase II/histidine kinase"/>
    <property type="match status" value="1"/>
</dbReference>
<dbReference type="InterPro" id="IPR003594">
    <property type="entry name" value="HATPase_dom"/>
</dbReference>
<comment type="catalytic activity">
    <reaction evidence="1">
        <text>ATP + protein L-histidine = ADP + protein N-phospho-L-histidine.</text>
        <dbReference type="EC" id="2.7.13.3"/>
    </reaction>
</comment>
<protein>
    <recommendedName>
        <fullName evidence="3">histidine kinase</fullName>
        <ecNumber evidence="3">2.7.13.3</ecNumber>
    </recommendedName>
</protein>
<feature type="modified residue" description="4-aspartylphosphate" evidence="13">
    <location>
        <position position="773"/>
    </location>
</feature>
<feature type="domain" description="PAC" evidence="18">
    <location>
        <begin position="272"/>
        <end position="326"/>
    </location>
</feature>
<feature type="transmembrane region" description="Helical" evidence="15">
    <location>
        <begin position="31"/>
        <end position="49"/>
    </location>
</feature>
<feature type="domain" description="PAC" evidence="18">
    <location>
        <begin position="403"/>
        <end position="455"/>
    </location>
</feature>
<keyword evidence="12 15" id="KW-0472">Membrane</keyword>
<dbReference type="AlphaFoldDB" id="A0A9X3X7U4"/>
<dbReference type="SMART" id="SM00387">
    <property type="entry name" value="HATPase_c"/>
    <property type="match status" value="1"/>
</dbReference>
<dbReference type="InterPro" id="IPR004358">
    <property type="entry name" value="Sig_transdc_His_kin-like_C"/>
</dbReference>
<dbReference type="InterPro" id="IPR000014">
    <property type="entry name" value="PAS"/>
</dbReference>
<dbReference type="CDD" id="cd16922">
    <property type="entry name" value="HATPase_EvgS-ArcB-TorS-like"/>
    <property type="match status" value="1"/>
</dbReference>
<evidence type="ECO:0000256" key="7">
    <source>
        <dbReference type="ARBA" id="ARBA00022741"/>
    </source>
</evidence>
<dbReference type="SUPFAM" id="SSF47384">
    <property type="entry name" value="Homodimeric domain of signal transducing histidine kinase"/>
    <property type="match status" value="1"/>
</dbReference>
<evidence type="ECO:0000259" key="16">
    <source>
        <dbReference type="PROSITE" id="PS50109"/>
    </source>
</evidence>
<dbReference type="GO" id="GO:0009927">
    <property type="term" value="F:histidine phosphotransfer kinase activity"/>
    <property type="evidence" value="ECO:0007669"/>
    <property type="project" value="TreeGrafter"/>
</dbReference>
<reference evidence="19 20" key="1">
    <citation type="submission" date="2021-04" db="EMBL/GenBank/DDBJ databases">
        <title>Genome analysis of Polyangium sp.</title>
        <authorList>
            <person name="Li Y."/>
            <person name="Wang J."/>
        </authorList>
    </citation>
    <scope>NUCLEOTIDE SEQUENCE [LARGE SCALE GENOMIC DNA]</scope>
    <source>
        <strain evidence="19 20">SDU14</strain>
    </source>
</reference>
<evidence type="ECO:0000259" key="18">
    <source>
        <dbReference type="PROSITE" id="PS50113"/>
    </source>
</evidence>
<evidence type="ECO:0000256" key="10">
    <source>
        <dbReference type="ARBA" id="ARBA00022989"/>
    </source>
</evidence>
<dbReference type="FunFam" id="3.30.565.10:FF:000010">
    <property type="entry name" value="Sensor histidine kinase RcsC"/>
    <property type="match status" value="1"/>
</dbReference>
<dbReference type="PROSITE" id="PS50109">
    <property type="entry name" value="HIS_KIN"/>
    <property type="match status" value="1"/>
</dbReference>
<comment type="caution">
    <text evidence="19">The sequence shown here is derived from an EMBL/GenBank/DDBJ whole genome shotgun (WGS) entry which is preliminary data.</text>
</comment>
<evidence type="ECO:0000256" key="4">
    <source>
        <dbReference type="ARBA" id="ARBA00022553"/>
    </source>
</evidence>
<dbReference type="SUPFAM" id="SSF55785">
    <property type="entry name" value="PYP-like sensor domain (PAS domain)"/>
    <property type="match status" value="2"/>
</dbReference>
<dbReference type="GO" id="GO:0000155">
    <property type="term" value="F:phosphorelay sensor kinase activity"/>
    <property type="evidence" value="ECO:0007669"/>
    <property type="project" value="InterPro"/>
</dbReference>
<dbReference type="Pfam" id="PF08448">
    <property type="entry name" value="PAS_4"/>
    <property type="match status" value="1"/>
</dbReference>
<evidence type="ECO:0000256" key="12">
    <source>
        <dbReference type="ARBA" id="ARBA00023136"/>
    </source>
</evidence>
<evidence type="ECO:0000256" key="8">
    <source>
        <dbReference type="ARBA" id="ARBA00022777"/>
    </source>
</evidence>
<feature type="transmembrane region" description="Helical" evidence="15">
    <location>
        <begin position="61"/>
        <end position="93"/>
    </location>
</feature>
<dbReference type="SMART" id="SM00091">
    <property type="entry name" value="PAS"/>
    <property type="match status" value="2"/>
</dbReference>
<dbReference type="CDD" id="cd00082">
    <property type="entry name" value="HisKA"/>
    <property type="match status" value="1"/>
</dbReference>
<dbReference type="InterPro" id="IPR036890">
    <property type="entry name" value="HATPase_C_sf"/>
</dbReference>
<proteinExistence type="predicted"/>
<dbReference type="GO" id="GO:0005886">
    <property type="term" value="C:plasma membrane"/>
    <property type="evidence" value="ECO:0007669"/>
    <property type="project" value="TreeGrafter"/>
</dbReference>
<dbReference type="Pfam" id="PF00512">
    <property type="entry name" value="HisKA"/>
    <property type="match status" value="1"/>
</dbReference>
<evidence type="ECO:0000256" key="11">
    <source>
        <dbReference type="ARBA" id="ARBA00023012"/>
    </source>
</evidence>
<dbReference type="InterPro" id="IPR038318">
    <property type="entry name" value="KdpD_sf"/>
</dbReference>
<dbReference type="Gene3D" id="3.30.565.10">
    <property type="entry name" value="Histidine kinase-like ATPase, C-terminal domain"/>
    <property type="match status" value="1"/>
</dbReference>
<keyword evidence="9" id="KW-0067">ATP-binding</keyword>
<keyword evidence="14" id="KW-0175">Coiled coil</keyword>
<dbReference type="SMART" id="SM00448">
    <property type="entry name" value="REC"/>
    <property type="match status" value="1"/>
</dbReference>
<evidence type="ECO:0000256" key="14">
    <source>
        <dbReference type="SAM" id="Coils"/>
    </source>
</evidence>
<keyword evidence="8" id="KW-0418">Kinase</keyword>
<evidence type="ECO:0000256" key="3">
    <source>
        <dbReference type="ARBA" id="ARBA00012438"/>
    </source>
</evidence>
<evidence type="ECO:0000256" key="6">
    <source>
        <dbReference type="ARBA" id="ARBA00022692"/>
    </source>
</evidence>
<dbReference type="InterPro" id="IPR003661">
    <property type="entry name" value="HisK_dim/P_dom"/>
</dbReference>
<dbReference type="Proteomes" id="UP001151081">
    <property type="component" value="Unassembled WGS sequence"/>
</dbReference>
<dbReference type="EMBL" id="JAGTJJ010000032">
    <property type="protein sequence ID" value="MDC3985827.1"/>
    <property type="molecule type" value="Genomic_DNA"/>
</dbReference>
<dbReference type="InterPro" id="IPR005467">
    <property type="entry name" value="His_kinase_dom"/>
</dbReference>
<keyword evidence="20" id="KW-1185">Reference proteome</keyword>
<sequence length="845" mass="92678">MQTADECRAARLEAPRSDHVGPGPGKTWPHAYGLSIAVMLVIVLVRFSLEPWLDGNAPLLALLLPVAIAAAYGGLWAGIFTTCLCGFLGLVLFLSPLGSLHVDSLADQARLALFVITGLGISVLNERARRAREAAVSRDLEARIRAEAEVRRRNAELERSIAERAAALEASEREVMASLRVARRAEEALRESEAVARRQLAELEATYAAAPIGLCVLDRELRWVRINQRLAEINGISSAAHIGRSVRELLPNIADVAEPMLRQILETGVPQKDVELVGETPAQPGKKRVWMESFFPLRDASGTIVGINVVCEEVTEQREAAAALAESADRLRMALDGAKAGWWEYDVASDLYTWSDTQYELYGHDLKNRPLRLADWRSRVHPADLPEADADMARRTAERRPDFTHEFRILHPEKGERWIHSLGRITYDEEGKLARIVGISRDVTEEKKAAIERLFLLESERAARAEAERASRMKDEFLATLSHELRTPLNAILGWAQLVQRPGIRPEQLAKGLAVIERNTHLQAQLINDLLDVSRIVAGKIHVELEPTQLSPVVEAAIEACRASAEAKGVALRGPPDPARVAVRGDPARLQQIVWNLVSNAIKFTPKGGRVEVNLKQEGEGAVITVRDTGQGIAPEFLPFLFERFRQADSSMARRHGGLGLGLSIVKRLVELHGGVVCAESEGHGKGATFKVELPCEASERSRPPSRLPPSVRANDPRNLQGVAVLVVDDEADSRELVKRVLEEHEAVVCTASSAAEALDVSASQTIDLIVSDIGMPDMDGYALLRELRARRNGHGKEVVAVAVTAFARPEDRERALAAGYRAHLAKPFEPSELVSLLAGLREAS</sequence>
<evidence type="ECO:0000256" key="2">
    <source>
        <dbReference type="ARBA" id="ARBA00004141"/>
    </source>
</evidence>
<dbReference type="SMART" id="SM00086">
    <property type="entry name" value="PAC"/>
    <property type="match status" value="1"/>
</dbReference>
<dbReference type="InterPro" id="IPR001610">
    <property type="entry name" value="PAC"/>
</dbReference>
<evidence type="ECO:0000256" key="9">
    <source>
        <dbReference type="ARBA" id="ARBA00022840"/>
    </source>
</evidence>
<keyword evidence="11" id="KW-0902">Two-component regulatory system</keyword>
<dbReference type="InterPro" id="IPR035965">
    <property type="entry name" value="PAS-like_dom_sf"/>
</dbReference>
<dbReference type="GO" id="GO:0005524">
    <property type="term" value="F:ATP binding"/>
    <property type="evidence" value="ECO:0007669"/>
    <property type="project" value="UniProtKB-KW"/>
</dbReference>
<dbReference type="Gene3D" id="3.40.50.2300">
    <property type="match status" value="1"/>
</dbReference>
<accession>A0A9X3X7U4</accession>
<dbReference type="PROSITE" id="PS50113">
    <property type="entry name" value="PAC"/>
    <property type="match status" value="2"/>
</dbReference>
<dbReference type="Gene3D" id="1.10.287.130">
    <property type="match status" value="1"/>
</dbReference>
<dbReference type="InterPro" id="IPR013656">
    <property type="entry name" value="PAS_4"/>
</dbReference>
<dbReference type="Gene3D" id="2.10.70.100">
    <property type="match status" value="1"/>
</dbReference>
<evidence type="ECO:0000256" key="1">
    <source>
        <dbReference type="ARBA" id="ARBA00000085"/>
    </source>
</evidence>
<comment type="subcellular location">
    <subcellularLocation>
        <location evidence="2">Membrane</location>
        <topology evidence="2">Multi-pass membrane protein</topology>
    </subcellularLocation>
</comment>
<dbReference type="Pfam" id="PF08447">
    <property type="entry name" value="PAS_3"/>
    <property type="match status" value="1"/>
</dbReference>
<evidence type="ECO:0000259" key="17">
    <source>
        <dbReference type="PROSITE" id="PS50110"/>
    </source>
</evidence>
<dbReference type="SUPFAM" id="SSF52172">
    <property type="entry name" value="CheY-like"/>
    <property type="match status" value="1"/>
</dbReference>
<dbReference type="InterPro" id="IPR001789">
    <property type="entry name" value="Sig_transdc_resp-reg_receiver"/>
</dbReference>
<dbReference type="EC" id="2.7.13.3" evidence="3"/>
<dbReference type="CDD" id="cd00130">
    <property type="entry name" value="PAS"/>
    <property type="match status" value="2"/>
</dbReference>
<dbReference type="Gene3D" id="3.30.450.20">
    <property type="entry name" value="PAS domain"/>
    <property type="match status" value="2"/>
</dbReference>
<dbReference type="InterPro" id="IPR036097">
    <property type="entry name" value="HisK_dim/P_sf"/>
</dbReference>
<dbReference type="PROSITE" id="PS50110">
    <property type="entry name" value="RESPONSE_REGULATORY"/>
    <property type="match status" value="1"/>
</dbReference>
<evidence type="ECO:0000313" key="20">
    <source>
        <dbReference type="Proteomes" id="UP001151081"/>
    </source>
</evidence>